<evidence type="ECO:0000256" key="3">
    <source>
        <dbReference type="ARBA" id="ARBA00022801"/>
    </source>
</evidence>
<evidence type="ECO:0000313" key="12">
    <source>
        <dbReference type="EMBL" id="ABK14324.1"/>
    </source>
</evidence>
<protein>
    <submittedName>
        <fullName evidence="12">ATP dependent helicase, Lhr family</fullName>
    </submittedName>
</protein>
<keyword evidence="7" id="KW-0234">DNA repair</keyword>
<dbReference type="InterPro" id="IPR017170">
    <property type="entry name" value="Lhr-like"/>
</dbReference>
<keyword evidence="3" id="KW-0378">Hydrolase</keyword>
<dbReference type="OrthoDB" id="372104at2157"/>
<organism evidence="12 13">
    <name type="scientific">Methanothrix thermoacetophila (strain DSM 6194 / JCM 14653 / NBRC 101360 / PT)</name>
    <name type="common">Methanosaeta thermophila</name>
    <dbReference type="NCBI Taxonomy" id="349307"/>
    <lineage>
        <taxon>Archaea</taxon>
        <taxon>Methanobacteriati</taxon>
        <taxon>Methanobacteriota</taxon>
        <taxon>Stenosarchaea group</taxon>
        <taxon>Methanomicrobia</taxon>
        <taxon>Methanotrichales</taxon>
        <taxon>Methanotrichaceae</taxon>
        <taxon>Methanothrix</taxon>
    </lineage>
</organism>
<keyword evidence="2" id="KW-0227">DNA damage</keyword>
<dbReference type="GO" id="GO:0005524">
    <property type="term" value="F:ATP binding"/>
    <property type="evidence" value="ECO:0007669"/>
    <property type="project" value="UniProtKB-KW"/>
</dbReference>
<dbReference type="PIRSF" id="PIRSF037307">
    <property type="entry name" value="Lhr-like_helic_prd"/>
    <property type="match status" value="1"/>
</dbReference>
<dbReference type="Pfam" id="PF00271">
    <property type="entry name" value="Helicase_C"/>
    <property type="match status" value="1"/>
</dbReference>
<dbReference type="Gene3D" id="3.40.50.300">
    <property type="entry name" value="P-loop containing nucleotide triphosphate hydrolases"/>
    <property type="match status" value="2"/>
</dbReference>
<keyword evidence="4 12" id="KW-0347">Helicase</keyword>
<dbReference type="SMART" id="SM00487">
    <property type="entry name" value="DEXDc"/>
    <property type="match status" value="1"/>
</dbReference>
<evidence type="ECO:0000256" key="9">
    <source>
        <dbReference type="ARBA" id="ARBA00093467"/>
    </source>
</evidence>
<keyword evidence="8" id="KW-0413">Isomerase</keyword>
<dbReference type="EMBL" id="CP000477">
    <property type="protein sequence ID" value="ABK14324.1"/>
    <property type="molecule type" value="Genomic_DNA"/>
</dbReference>
<gene>
    <name evidence="12" type="ordered locus">Mthe_0533</name>
</gene>
<dbReference type="AlphaFoldDB" id="A0B6K0"/>
<dbReference type="NCBIfam" id="NF010338">
    <property type="entry name" value="PRK13767.1"/>
    <property type="match status" value="1"/>
</dbReference>
<dbReference type="Proteomes" id="UP000000674">
    <property type="component" value="Chromosome"/>
</dbReference>
<accession>A0B6K0</accession>
<dbReference type="GO" id="GO:0003677">
    <property type="term" value="F:DNA binding"/>
    <property type="evidence" value="ECO:0007669"/>
    <property type="project" value="UniProtKB-KW"/>
</dbReference>
<keyword evidence="1" id="KW-0547">Nucleotide-binding</keyword>
<keyword evidence="6" id="KW-0238">DNA-binding</keyword>
<comment type="similarity">
    <text evidence="9">Belongs to the Lhr helicase family. Lhr-Core subfamily.</text>
</comment>
<dbReference type="SMART" id="SM00490">
    <property type="entry name" value="HELICc"/>
    <property type="match status" value="1"/>
</dbReference>
<evidence type="ECO:0000256" key="5">
    <source>
        <dbReference type="ARBA" id="ARBA00022840"/>
    </source>
</evidence>
<dbReference type="CDD" id="cd18796">
    <property type="entry name" value="SF2_C_LHR"/>
    <property type="match status" value="1"/>
</dbReference>
<evidence type="ECO:0000313" key="13">
    <source>
        <dbReference type="Proteomes" id="UP000000674"/>
    </source>
</evidence>
<dbReference type="InterPro" id="IPR014001">
    <property type="entry name" value="Helicase_ATP-bd"/>
</dbReference>
<dbReference type="GO" id="GO:0006281">
    <property type="term" value="P:DNA repair"/>
    <property type="evidence" value="ECO:0007669"/>
    <property type="project" value="UniProtKB-KW"/>
</dbReference>
<dbReference type="STRING" id="349307.Mthe_0533"/>
<dbReference type="InterPro" id="IPR011545">
    <property type="entry name" value="DEAD/DEAH_box_helicase_dom"/>
</dbReference>
<dbReference type="KEGG" id="mtp:Mthe_0533"/>
<dbReference type="HOGENOM" id="CLU_002025_0_0_2"/>
<dbReference type="PANTHER" id="PTHR47962:SF6">
    <property type="entry name" value="LARGE HELICASE-RELATED PROTEIN"/>
    <property type="match status" value="1"/>
</dbReference>
<dbReference type="GO" id="GO:0140097">
    <property type="term" value="F:catalytic activity, acting on DNA"/>
    <property type="evidence" value="ECO:0007669"/>
    <property type="project" value="UniProtKB-ARBA"/>
</dbReference>
<dbReference type="InterPro" id="IPR013701">
    <property type="entry name" value="Lhr-like_DEAD/DEAH_assoc"/>
</dbReference>
<dbReference type="RefSeq" id="WP_011695721.1">
    <property type="nucleotide sequence ID" value="NC_008553.1"/>
</dbReference>
<dbReference type="PROSITE" id="PS51192">
    <property type="entry name" value="HELICASE_ATP_BIND_1"/>
    <property type="match status" value="1"/>
</dbReference>
<evidence type="ECO:0000256" key="2">
    <source>
        <dbReference type="ARBA" id="ARBA00022763"/>
    </source>
</evidence>
<evidence type="ECO:0000259" key="11">
    <source>
        <dbReference type="PROSITE" id="PS51194"/>
    </source>
</evidence>
<evidence type="ECO:0000256" key="8">
    <source>
        <dbReference type="ARBA" id="ARBA00023235"/>
    </source>
</evidence>
<dbReference type="PROSITE" id="PS51194">
    <property type="entry name" value="HELICASE_CTER"/>
    <property type="match status" value="1"/>
</dbReference>
<dbReference type="Pfam" id="PF08494">
    <property type="entry name" value="DEAD_assoc"/>
    <property type="match status" value="1"/>
</dbReference>
<proteinExistence type="inferred from homology"/>
<evidence type="ECO:0000256" key="1">
    <source>
        <dbReference type="ARBA" id="ARBA00022741"/>
    </source>
</evidence>
<dbReference type="CDD" id="cd17922">
    <property type="entry name" value="DEXHc_LHR-like"/>
    <property type="match status" value="1"/>
</dbReference>
<feature type="domain" description="Helicase C-terminal" evidence="11">
    <location>
        <begin position="273"/>
        <end position="424"/>
    </location>
</feature>
<dbReference type="InterPro" id="IPR052511">
    <property type="entry name" value="ATP-dep_Helicase"/>
</dbReference>
<dbReference type="InterPro" id="IPR027417">
    <property type="entry name" value="P-loop_NTPase"/>
</dbReference>
<dbReference type="GeneID" id="4462725"/>
<dbReference type="SMR" id="A0B6K0"/>
<dbReference type="InterPro" id="IPR001650">
    <property type="entry name" value="Helicase_C-like"/>
</dbReference>
<evidence type="ECO:0000256" key="6">
    <source>
        <dbReference type="ARBA" id="ARBA00023125"/>
    </source>
</evidence>
<evidence type="ECO:0000259" key="10">
    <source>
        <dbReference type="PROSITE" id="PS51192"/>
    </source>
</evidence>
<reference evidence="12 13" key="1">
    <citation type="submission" date="2006-10" db="EMBL/GenBank/DDBJ databases">
        <title>Complete sequence of Methanosaeta thermophila PT.</title>
        <authorList>
            <consortium name="US DOE Joint Genome Institute"/>
            <person name="Copeland A."/>
            <person name="Lucas S."/>
            <person name="Lapidus A."/>
            <person name="Barry K."/>
            <person name="Detter J.C."/>
            <person name="Glavina del Rio T."/>
            <person name="Hammon N."/>
            <person name="Israni S."/>
            <person name="Pitluck S."/>
            <person name="Chain P."/>
            <person name="Malfatti S."/>
            <person name="Shin M."/>
            <person name="Vergez L."/>
            <person name="Schmutz J."/>
            <person name="Larimer F."/>
            <person name="Land M."/>
            <person name="Hauser L."/>
            <person name="Kyrpides N."/>
            <person name="Kim E."/>
            <person name="Smith K.S."/>
            <person name="Ingram-Smith C."/>
            <person name="Richardson P."/>
        </authorList>
    </citation>
    <scope>NUCLEOTIDE SEQUENCE [LARGE SCALE GENOMIC DNA]</scope>
    <source>
        <strain evidence="13">DSM 6194 / JCM 14653 / NBRC 101360 / PT</strain>
    </source>
</reference>
<evidence type="ECO:0000256" key="4">
    <source>
        <dbReference type="ARBA" id="ARBA00022806"/>
    </source>
</evidence>
<dbReference type="PANTHER" id="PTHR47962">
    <property type="entry name" value="ATP-DEPENDENT HELICASE LHR-RELATED-RELATED"/>
    <property type="match status" value="1"/>
</dbReference>
<keyword evidence="13" id="KW-1185">Reference proteome</keyword>
<evidence type="ECO:0000256" key="7">
    <source>
        <dbReference type="ARBA" id="ARBA00023204"/>
    </source>
</evidence>
<dbReference type="GO" id="GO:0016887">
    <property type="term" value="F:ATP hydrolysis activity"/>
    <property type="evidence" value="ECO:0007669"/>
    <property type="project" value="TreeGrafter"/>
</dbReference>
<dbReference type="Pfam" id="PF00270">
    <property type="entry name" value="DEAD"/>
    <property type="match status" value="1"/>
</dbReference>
<feature type="domain" description="Helicase ATP-binding" evidence="10">
    <location>
        <begin position="39"/>
        <end position="237"/>
    </location>
</feature>
<dbReference type="Pfam" id="PF19306">
    <property type="entry name" value="WHD_Lhr"/>
    <property type="match status" value="1"/>
</dbReference>
<dbReference type="GO" id="GO:0004386">
    <property type="term" value="F:helicase activity"/>
    <property type="evidence" value="ECO:0007669"/>
    <property type="project" value="UniProtKB-KW"/>
</dbReference>
<keyword evidence="5" id="KW-0067">ATP-binding</keyword>
<dbReference type="SUPFAM" id="SSF52540">
    <property type="entry name" value="P-loop containing nucleoside triphosphate hydrolases"/>
    <property type="match status" value="1"/>
</dbReference>
<sequence>MDHSDYDILSLFDDTVREWWIRSFGGREKLFTPPQRLAVPLIHAGRSVLISSPTGSGKTLSAFISIINSLFILSRTDGLENSVYCLYVSPLRSLANDIHRNLERPLTEIQEIAAERRIESVEIRHAIRHGDVSSSERAKMLRKTPHILNTTPESLALLLNSPRFREKLRTIRWVVVDEIHSLAGSKRGVHLSLSLERLEELKRETGGESFVRIGCSATIEPLREVAAFLGGAGRDVEIIDTRFSRKFDLRLICPVPDLISTTPGELSRALYETLDELIQEHRNTLVFTNTRNGAERILYNLRARYPDRYNESNSGCHHGSMGKTSRLDVEERLKSGDLKVVTSSTSLELGIDMPHLDLVLQIGSPKSVAALLQRIGRAGHSLDQIVKGRVVVLDRDELIECAVMLGCAREGFVDRIHIPRNCLDVLCQHIMGMALERRWRIDDALRIIRRSYCYKDLSEDDLRSVMTYLSGAYADLEERNIYAKIWYDPETGEFGKRGRNSRMIYMLNLGTIPDEFSCDVVTRDGRWVGNLDEKYLERLSKGDVFVLGGRSYAFRYRRGGKIYVDPTGERPTIPSWFSEKLPLSFDLGLRVLQFRAHMLDIMRRAGEDEVVHHLLEMLPIDENSARSIYQIFKQQIRYLGEDSISTDRRIVVEETRDTKGKMVYYFLTNYGLRFNDGFSRMVAYLLSREGRSNVLVSIADTGFMLSIPEKSKADPIAALKSIRPEMCEDLLRRAVENTNLLKRVFRINATRFFMILRNYMGHRKSARRQQVSADMLIGLAKRLEDFAVLKESYREIIEDKFELDNIKSVVEAISTGDIEIVKKRSPSPGPMAFGIASIGTPDVVLAQDRLALLKEFQRRVMERIAGESAA</sequence>
<dbReference type="InterPro" id="IPR045628">
    <property type="entry name" value="Lhr_WH_dom"/>
</dbReference>
<name>A0B6K0_METTP</name>